<dbReference type="EMBL" id="JAAGRQ010000047">
    <property type="protein sequence ID" value="NDY57421.1"/>
    <property type="molecule type" value="Genomic_DNA"/>
</dbReference>
<accession>A0A7K3NMJ5</accession>
<gene>
    <name evidence="2" type="ORF">G3N56_11785</name>
</gene>
<protein>
    <submittedName>
        <fullName evidence="2">Uncharacterized protein</fullName>
    </submittedName>
</protein>
<evidence type="ECO:0000256" key="1">
    <source>
        <dbReference type="SAM" id="MobiDB-lite"/>
    </source>
</evidence>
<dbReference type="Proteomes" id="UP000469724">
    <property type="component" value="Unassembled WGS sequence"/>
</dbReference>
<sequence length="101" mass="10541">MKKGMSVGVRDELKRQKRRQVELLTHLSARLAAVAMLVAVRLPGVSTLTDAGVLLGIGETMMANQTLEGILGTLERIAKAAAPAPAPGAGDIPAPGTETWQ</sequence>
<evidence type="ECO:0000313" key="2">
    <source>
        <dbReference type="EMBL" id="NDY57421.1"/>
    </source>
</evidence>
<organism evidence="2 3">
    <name type="scientific">Desulfolutivibrio sulfodismutans</name>
    <dbReference type="NCBI Taxonomy" id="63561"/>
    <lineage>
        <taxon>Bacteria</taxon>
        <taxon>Pseudomonadati</taxon>
        <taxon>Thermodesulfobacteriota</taxon>
        <taxon>Desulfovibrionia</taxon>
        <taxon>Desulfovibrionales</taxon>
        <taxon>Desulfovibrionaceae</taxon>
        <taxon>Desulfolutivibrio</taxon>
    </lineage>
</organism>
<reference evidence="2 3" key="1">
    <citation type="submission" date="2020-02" db="EMBL/GenBank/DDBJ databases">
        <title>Comparative genomics of sulfur disproportionating microorganisms.</title>
        <authorList>
            <person name="Ward L.M."/>
            <person name="Bertran E."/>
            <person name="Johnston D.T."/>
        </authorList>
    </citation>
    <scope>NUCLEOTIDE SEQUENCE [LARGE SCALE GENOMIC DNA]</scope>
    <source>
        <strain evidence="2 3">DSM 3696</strain>
    </source>
</reference>
<keyword evidence="3" id="KW-1185">Reference proteome</keyword>
<evidence type="ECO:0000313" key="3">
    <source>
        <dbReference type="Proteomes" id="UP000469724"/>
    </source>
</evidence>
<name>A0A7K3NMJ5_9BACT</name>
<comment type="caution">
    <text evidence="2">The sequence shown here is derived from an EMBL/GenBank/DDBJ whole genome shotgun (WGS) entry which is preliminary data.</text>
</comment>
<feature type="region of interest" description="Disordered" evidence="1">
    <location>
        <begin position="82"/>
        <end position="101"/>
    </location>
</feature>
<dbReference type="RefSeq" id="WP_163302462.1">
    <property type="nucleotide sequence ID" value="NZ_JAAGRQ010000047.1"/>
</dbReference>
<dbReference type="AlphaFoldDB" id="A0A7K3NMJ5"/>
<proteinExistence type="predicted"/>